<dbReference type="Proteomes" id="UP001161567">
    <property type="component" value="Unassembled WGS sequence"/>
</dbReference>
<comment type="caution">
    <text evidence="1">The sequence shown here is derived from an EMBL/GenBank/DDBJ whole genome shotgun (WGS) entry which is preliminary data.</text>
</comment>
<sequence>MNYEHIILSNFPSAIASLSAMNEKGEDITQREFRYTGFIHPKDYSVLLDNSIEKLFISLLLYKEVYLSDRDFLKIIKIIGVQNSIVLLERKIIKIIPRHQDPHVIVHRSTNPLITKTWHEIEPLMYLGGLRELDNNYKKFSVNESHKAKIVQYFENAHVSLNDCDDAIFLKNIAILKQEEQFNFSNLDYRSTFRALRLYEVIESYLLQDKHDLSNSLVDDYGKNYLESKFFINDNNLGGGARKLNLFVDISTQKRIPNFYNMYKKGSLEMSQFLDLRETFNSKLFRTWFTDPTNTKEDIYYELMKNHSINIKFNLIKWLVPTIIGVLNTPLGVVASSAENFFISKLLQGWNPNLFLDDILSKKLNTLENKFELENQREKMLQRYKNIDRNSPCPCQSGKKFKKCHGVSM</sequence>
<dbReference type="Gene3D" id="3.10.450.50">
    <property type="match status" value="1"/>
</dbReference>
<dbReference type="AlphaFoldDB" id="A0AA42U469"/>
<protein>
    <submittedName>
        <fullName evidence="1">SEC-C domain-containing protein</fullName>
    </submittedName>
</protein>
<dbReference type="SUPFAM" id="SSF103642">
    <property type="entry name" value="Sec-C motif"/>
    <property type="match status" value="1"/>
</dbReference>
<accession>A0AA42U469</accession>
<dbReference type="EMBL" id="JAOCIL010000001">
    <property type="protein sequence ID" value="MDH1437723.1"/>
    <property type="molecule type" value="Genomic_DNA"/>
</dbReference>
<evidence type="ECO:0000313" key="1">
    <source>
        <dbReference type="EMBL" id="MDH1437723.1"/>
    </source>
</evidence>
<evidence type="ECO:0000313" key="2">
    <source>
        <dbReference type="Proteomes" id="UP001161567"/>
    </source>
</evidence>
<dbReference type="Pfam" id="PF02810">
    <property type="entry name" value="SEC-C"/>
    <property type="match status" value="1"/>
</dbReference>
<dbReference type="RefSeq" id="WP_058869088.1">
    <property type="nucleotide sequence ID" value="NZ_CP031011.1"/>
</dbReference>
<reference evidence="1" key="1">
    <citation type="submission" date="2022-09" db="EMBL/GenBank/DDBJ databases">
        <title>Intensive care unit water sources are persistently colonized with multi-drug resistant bacteria and are the site of extensive horizontal gene transfer of antibiotic resistance genes.</title>
        <authorList>
            <person name="Diorio-Toth L."/>
        </authorList>
    </citation>
    <scope>NUCLEOTIDE SEQUENCE</scope>
    <source>
        <strain evidence="1">GD03725</strain>
    </source>
</reference>
<dbReference type="InterPro" id="IPR004027">
    <property type="entry name" value="SEC_C_motif"/>
</dbReference>
<organism evidence="1 2">
    <name type="scientific">Acinetobacter johnsonii</name>
    <dbReference type="NCBI Taxonomy" id="40214"/>
    <lineage>
        <taxon>Bacteria</taxon>
        <taxon>Pseudomonadati</taxon>
        <taxon>Pseudomonadota</taxon>
        <taxon>Gammaproteobacteria</taxon>
        <taxon>Moraxellales</taxon>
        <taxon>Moraxellaceae</taxon>
        <taxon>Acinetobacter</taxon>
    </lineage>
</organism>
<proteinExistence type="predicted"/>
<gene>
    <name evidence="1" type="ORF">N5I27_04715</name>
</gene>
<name>A0AA42U469_ACIJO</name>